<keyword evidence="1" id="KW-0418">Kinase</keyword>
<feature type="non-terminal residue" evidence="1">
    <location>
        <position position="45"/>
    </location>
</feature>
<proteinExistence type="predicted"/>
<reference evidence="1 2" key="1">
    <citation type="journal article" date="2018" name="Nat. Biotechnol.">
        <title>A standardized bacterial taxonomy based on genome phylogeny substantially revises the tree of life.</title>
        <authorList>
            <person name="Parks D.H."/>
            <person name="Chuvochina M."/>
            <person name="Waite D.W."/>
            <person name="Rinke C."/>
            <person name="Skarshewski A."/>
            <person name="Chaumeil P.A."/>
            <person name="Hugenholtz P."/>
        </authorList>
    </citation>
    <scope>NUCLEOTIDE SEQUENCE [LARGE SCALE GENOMIC DNA]</scope>
    <source>
        <strain evidence="1">UBA9375</strain>
    </source>
</reference>
<dbReference type="AlphaFoldDB" id="A0A3D3REU5"/>
<dbReference type="EMBL" id="DQAY01000191">
    <property type="protein sequence ID" value="HCO27146.1"/>
    <property type="molecule type" value="Genomic_DNA"/>
</dbReference>
<organism evidence="1 2">
    <name type="scientific">Gimesia maris</name>
    <dbReference type="NCBI Taxonomy" id="122"/>
    <lineage>
        <taxon>Bacteria</taxon>
        <taxon>Pseudomonadati</taxon>
        <taxon>Planctomycetota</taxon>
        <taxon>Planctomycetia</taxon>
        <taxon>Planctomycetales</taxon>
        <taxon>Planctomycetaceae</taxon>
        <taxon>Gimesia</taxon>
    </lineage>
</organism>
<gene>
    <name evidence="1" type="ORF">DIT97_30620</name>
</gene>
<evidence type="ECO:0000313" key="2">
    <source>
        <dbReference type="Proteomes" id="UP000263642"/>
    </source>
</evidence>
<comment type="caution">
    <text evidence="1">The sequence shown here is derived from an EMBL/GenBank/DDBJ whole genome shotgun (WGS) entry which is preliminary data.</text>
</comment>
<sequence length="45" mass="5111">PAADGKRVVVWHSSAGLYCYDFAGKELWHRSLGEFEHIWGYGASR</sequence>
<keyword evidence="1" id="KW-0808">Transferase</keyword>
<feature type="non-terminal residue" evidence="1">
    <location>
        <position position="1"/>
    </location>
</feature>
<protein>
    <submittedName>
        <fullName evidence="1">Serine/threonine protein kinase</fullName>
    </submittedName>
</protein>
<keyword evidence="1" id="KW-0723">Serine/threonine-protein kinase</keyword>
<dbReference type="GO" id="GO:0004674">
    <property type="term" value="F:protein serine/threonine kinase activity"/>
    <property type="evidence" value="ECO:0007669"/>
    <property type="project" value="UniProtKB-KW"/>
</dbReference>
<name>A0A3D3REU5_9PLAN</name>
<dbReference type="Proteomes" id="UP000263642">
    <property type="component" value="Unassembled WGS sequence"/>
</dbReference>
<accession>A0A3D3REU5</accession>
<evidence type="ECO:0000313" key="1">
    <source>
        <dbReference type="EMBL" id="HCO27146.1"/>
    </source>
</evidence>